<reference evidence="2 3" key="1">
    <citation type="submission" date="2017-07" db="EMBL/GenBank/DDBJ databases">
        <title>The new phylogeny of genus Mycobacterium.</title>
        <authorList>
            <person name="Tortoli E."/>
            <person name="Trovato A."/>
            <person name="Cirillo D.M."/>
        </authorList>
    </citation>
    <scope>NUCLEOTIDE SEQUENCE [LARGE SCALE GENOMIC DNA]</scope>
    <source>
        <strain evidence="2 3">ATCC 33027</strain>
    </source>
</reference>
<protein>
    <submittedName>
        <fullName evidence="2">Uncharacterized protein</fullName>
    </submittedName>
</protein>
<dbReference type="Proteomes" id="UP000216063">
    <property type="component" value="Unassembled WGS sequence"/>
</dbReference>
<feature type="region of interest" description="Disordered" evidence="1">
    <location>
        <begin position="92"/>
        <end position="139"/>
    </location>
</feature>
<feature type="compositionally biased region" description="Basic and acidic residues" evidence="1">
    <location>
        <begin position="92"/>
        <end position="101"/>
    </location>
</feature>
<feature type="compositionally biased region" description="Basic and acidic residues" evidence="1">
    <location>
        <begin position="127"/>
        <end position="139"/>
    </location>
</feature>
<feature type="compositionally biased region" description="Basic and acidic residues" evidence="1">
    <location>
        <begin position="108"/>
        <end position="120"/>
    </location>
</feature>
<evidence type="ECO:0000313" key="2">
    <source>
        <dbReference type="EMBL" id="OYN82371.1"/>
    </source>
</evidence>
<dbReference type="EMBL" id="NOZR01000002">
    <property type="protein sequence ID" value="OYN82371.1"/>
    <property type="molecule type" value="Genomic_DNA"/>
</dbReference>
<gene>
    <name evidence="2" type="ORF">CG716_03715</name>
</gene>
<comment type="caution">
    <text evidence="2">The sequence shown here is derived from an EMBL/GenBank/DDBJ whole genome shotgun (WGS) entry which is preliminary data.</text>
</comment>
<dbReference type="AlphaFoldDB" id="A0A255DUK4"/>
<name>A0A255DUK4_9MYCO</name>
<organism evidence="2 3">
    <name type="scientific">Mycolicibacterium sphagni</name>
    <dbReference type="NCBI Taxonomy" id="1786"/>
    <lineage>
        <taxon>Bacteria</taxon>
        <taxon>Bacillati</taxon>
        <taxon>Actinomycetota</taxon>
        <taxon>Actinomycetes</taxon>
        <taxon>Mycobacteriales</taxon>
        <taxon>Mycobacteriaceae</taxon>
        <taxon>Mycolicibacterium</taxon>
    </lineage>
</organism>
<evidence type="ECO:0000313" key="3">
    <source>
        <dbReference type="Proteomes" id="UP000216063"/>
    </source>
</evidence>
<sequence>MTFYGAMPGAKPPTVRIGASYSSLARVVQRRHHEHGTHRCDFCSDGALFGDDVLALVHIVTFGETQPARLVLLMIDRILGCGTGNDRVHRCSARDSLARSVEDEEGERNEKRGRCTEDRGATQYSAKETKTDHDHSPQV</sequence>
<keyword evidence="3" id="KW-1185">Reference proteome</keyword>
<proteinExistence type="predicted"/>
<dbReference type="RefSeq" id="WP_094476528.1">
    <property type="nucleotide sequence ID" value="NZ_NOZR01000002.1"/>
</dbReference>
<accession>A0A255DUK4</accession>
<evidence type="ECO:0000256" key="1">
    <source>
        <dbReference type="SAM" id="MobiDB-lite"/>
    </source>
</evidence>